<reference evidence="2" key="2">
    <citation type="submission" date="2021-04" db="EMBL/GenBank/DDBJ databases">
        <authorList>
            <person name="Gilroy R."/>
        </authorList>
    </citation>
    <scope>NUCLEOTIDE SEQUENCE</scope>
    <source>
        <strain evidence="2">378</strain>
    </source>
</reference>
<evidence type="ECO:0000259" key="1">
    <source>
        <dbReference type="Pfam" id="PF09820"/>
    </source>
</evidence>
<dbReference type="EMBL" id="JAHLFE010000022">
    <property type="protein sequence ID" value="MBU3843518.1"/>
    <property type="molecule type" value="Genomic_DNA"/>
</dbReference>
<sequence length="641" mass="73092">MAHLNLSGKDAAVLQALPRIPVGISHWDMLTAGNYLVVDKTAKLKKLVSQRSVCFARPQGFGKSTLCSMLYELFAHGKESFAGKDIFELWSEENTYPVIRLQFDQMAGDNVSLFEQALKDAMVKAFTRAGFPEVASFDQNEVFSAFLGKFDVIAQQHKLVFLIEDWDDPLLNPRGREDNFKVVKSALRDFYAWLRDLPNYRFLLLTGSMPYRETSLFSGQDIQDLSMEPDFADLLGYTQKDITKAFVDYIPLTAKHLHITEAELFEQLKEHYGDFCFDHAAKIKAYYPYAINKFFSLVKSPTQVPCFSHYWLASANASATLTSYLRGHTLKAYELKQLCRQQLTLSYQEITDDFYFGTVDFKQLLVLAGYFSIKSIAKDTAAPEDREFHCGITNLAVRKAFVSVLTDYLLSFDEQKRSKLKEQSAAIQKDLLKGDIAHLCENLNLMLCKLDYRMQHDAEEPLIAFLCDVALSSGTELITTWREEENNLGLSYLVAETKNHLYVFALKHLLPTIAPEEERRALLDEADQQMISRGYGSTRLNKGKPITGVAVVICDENHQIGAWRTITLAGADYLKREEGFLTPFSLETQLPLQPWLQWPLWPQVQHWQPEQQGELLRINVNSCTCWLYSPLGIDFCAHPSN</sequence>
<name>A0A948TEX6_9GAMM</name>
<accession>A0A948TEX6</accession>
<dbReference type="Pfam" id="PF09820">
    <property type="entry name" value="AAA-ATPase_like"/>
    <property type="match status" value="1"/>
</dbReference>
<dbReference type="Proteomes" id="UP000733611">
    <property type="component" value="Unassembled WGS sequence"/>
</dbReference>
<dbReference type="AlphaFoldDB" id="A0A948TEX6"/>
<dbReference type="InterPro" id="IPR018631">
    <property type="entry name" value="AAA-ATPase-like_dom"/>
</dbReference>
<evidence type="ECO:0000313" key="2">
    <source>
        <dbReference type="EMBL" id="MBU3843518.1"/>
    </source>
</evidence>
<gene>
    <name evidence="2" type="ORF">H9847_01395</name>
</gene>
<dbReference type="PANTHER" id="PTHR34825">
    <property type="entry name" value="CONSERVED PROTEIN, WITH A WEAK D-GALACTARATE DEHYDRATASE/ALTRONATE HYDROLASE DOMAIN"/>
    <property type="match status" value="1"/>
</dbReference>
<proteinExistence type="predicted"/>
<organism evidence="2 3">
    <name type="scientific">Candidatus Anaerobiospirillum pullicola</name>
    <dbReference type="NCBI Taxonomy" id="2838451"/>
    <lineage>
        <taxon>Bacteria</taxon>
        <taxon>Pseudomonadati</taxon>
        <taxon>Pseudomonadota</taxon>
        <taxon>Gammaproteobacteria</taxon>
        <taxon>Aeromonadales</taxon>
        <taxon>Succinivibrionaceae</taxon>
        <taxon>Anaerobiospirillum</taxon>
    </lineage>
</organism>
<evidence type="ECO:0000313" key="3">
    <source>
        <dbReference type="Proteomes" id="UP000733611"/>
    </source>
</evidence>
<comment type="caution">
    <text evidence="2">The sequence shown here is derived from an EMBL/GenBank/DDBJ whole genome shotgun (WGS) entry which is preliminary data.</text>
</comment>
<dbReference type="PANTHER" id="PTHR34825:SF1">
    <property type="entry name" value="AAA-ATPASE-LIKE DOMAIN-CONTAINING PROTEIN"/>
    <property type="match status" value="1"/>
</dbReference>
<protein>
    <submittedName>
        <fullName evidence="2">AAA family ATPase</fullName>
    </submittedName>
</protein>
<feature type="domain" description="AAA-ATPase-like" evidence="1">
    <location>
        <begin position="21"/>
        <end position="217"/>
    </location>
</feature>
<reference evidence="2" key="1">
    <citation type="journal article" date="2021" name="PeerJ">
        <title>Extensive microbial diversity within the chicken gut microbiome revealed by metagenomics and culture.</title>
        <authorList>
            <person name="Gilroy R."/>
            <person name="Ravi A."/>
            <person name="Getino M."/>
            <person name="Pursley I."/>
            <person name="Horton D.L."/>
            <person name="Alikhan N.F."/>
            <person name="Baker D."/>
            <person name="Gharbi K."/>
            <person name="Hall N."/>
            <person name="Watson M."/>
            <person name="Adriaenssens E.M."/>
            <person name="Foster-Nyarko E."/>
            <person name="Jarju S."/>
            <person name="Secka A."/>
            <person name="Antonio M."/>
            <person name="Oren A."/>
            <person name="Chaudhuri R.R."/>
            <person name="La Ragione R."/>
            <person name="Hildebrand F."/>
            <person name="Pallen M.J."/>
        </authorList>
    </citation>
    <scope>NUCLEOTIDE SEQUENCE</scope>
    <source>
        <strain evidence="2">378</strain>
    </source>
</reference>